<dbReference type="AlphaFoldDB" id="A0A1Y6JVX9"/>
<evidence type="ECO:0000313" key="2">
    <source>
        <dbReference type="EMBL" id="SMS14089.1"/>
    </source>
</evidence>
<dbReference type="OrthoDB" id="2249034at2"/>
<name>A0A1Y6JVX9_9LACO</name>
<reference evidence="2" key="2">
    <citation type="submission" date="2017-05" db="EMBL/GenBank/DDBJ databases">
        <authorList>
            <person name="Song R."/>
            <person name="Chenine A.L."/>
            <person name="Ruprecht R.M."/>
        </authorList>
    </citation>
    <scope>NUCLEOTIDE SEQUENCE</scope>
    <source>
        <strain evidence="2">ACA-DC 3411</strain>
    </source>
</reference>
<organism evidence="2 3">
    <name type="scientific">Levilactobacillus zymae</name>
    <dbReference type="NCBI Taxonomy" id="267363"/>
    <lineage>
        <taxon>Bacteria</taxon>
        <taxon>Bacillati</taxon>
        <taxon>Bacillota</taxon>
        <taxon>Bacilli</taxon>
        <taxon>Lactobacillales</taxon>
        <taxon>Lactobacillaceae</taxon>
        <taxon>Levilactobacillus</taxon>
    </lineage>
</organism>
<sequence>MRLIDFDRSTGDLTPQLRLYVEGPPNRPICDLRVRDGQLDLIPGTGRPLTLDQFRARTQQVKPTASLFLAGPPPQRLYGYRLIPQCLLLG</sequence>
<dbReference type="KEGG" id="lzy:LZ3411_1039"/>
<reference evidence="1 4" key="3">
    <citation type="submission" date="2019-07" db="EMBL/GenBank/DDBJ databases">
        <title>Whole genome shotgun sequence of Lactobacillus zymae NBRC 107157.</title>
        <authorList>
            <person name="Hosoyama A."/>
            <person name="Uohara A."/>
            <person name="Ohji S."/>
            <person name="Ichikawa N."/>
        </authorList>
    </citation>
    <scope>NUCLEOTIDE SEQUENCE [LARGE SCALE GENOMIC DNA]</scope>
    <source>
        <strain evidence="1 4">NBRC 107157</strain>
    </source>
</reference>
<dbReference type="EMBL" id="LT854705">
    <property type="protein sequence ID" value="SMS14089.1"/>
    <property type="molecule type" value="Genomic_DNA"/>
</dbReference>
<dbReference type="EMBL" id="BJZK01000001">
    <property type="protein sequence ID" value="GEO71083.1"/>
    <property type="molecule type" value="Genomic_DNA"/>
</dbReference>
<evidence type="ECO:0000313" key="4">
    <source>
        <dbReference type="Proteomes" id="UP000321794"/>
    </source>
</evidence>
<dbReference type="Proteomes" id="UP000195412">
    <property type="component" value="Chromosome I"/>
</dbReference>
<keyword evidence="4" id="KW-1185">Reference proteome</keyword>
<dbReference type="Proteomes" id="UP000321794">
    <property type="component" value="Unassembled WGS sequence"/>
</dbReference>
<evidence type="ECO:0000313" key="3">
    <source>
        <dbReference type="Proteomes" id="UP000195412"/>
    </source>
</evidence>
<reference evidence="3" key="1">
    <citation type="submission" date="2017-05" db="EMBL/GenBank/DDBJ databases">
        <authorList>
            <person name="Papadimitriou K."/>
        </authorList>
    </citation>
    <scope>NUCLEOTIDE SEQUENCE [LARGE SCALE GENOMIC DNA]</scope>
    <source>
        <strain evidence="3">ACA-DC 3411</strain>
    </source>
</reference>
<dbReference type="RefSeq" id="WP_057730648.1">
    <property type="nucleotide sequence ID" value="NZ_BJZK01000001.1"/>
</dbReference>
<gene>
    <name evidence="2" type="ORF">LZ3411_1039</name>
    <name evidence="1" type="ORF">LZY01_02510</name>
</gene>
<proteinExistence type="predicted"/>
<protein>
    <submittedName>
        <fullName evidence="2">Uncharacterized protein</fullName>
    </submittedName>
</protein>
<accession>A0A1Y6JVX9</accession>
<evidence type="ECO:0000313" key="1">
    <source>
        <dbReference type="EMBL" id="GEO71083.1"/>
    </source>
</evidence>